<keyword evidence="5" id="KW-1185">Reference proteome</keyword>
<dbReference type="PANTHER" id="PTHR43877">
    <property type="entry name" value="AMINOALKYLPHOSPHONATE N-ACETYLTRANSFERASE-RELATED-RELATED"/>
    <property type="match status" value="1"/>
</dbReference>
<dbReference type="AlphaFoldDB" id="A0A919JN17"/>
<accession>A0A919JN17</accession>
<dbReference type="SUPFAM" id="SSF55729">
    <property type="entry name" value="Acyl-CoA N-acyltransferases (Nat)"/>
    <property type="match status" value="1"/>
</dbReference>
<sequence>MHSAAELKIRAGGVADVPAVLALLDGAVRWLVAQDRPGQWGTRPLSAEPRQHARISGWAEAGLLHLACLAGRPVGALAVGEAPGHIPPAPEPELYVNLLVTDHEYAGRGIGGRLLDQARRLARERGVGLLRVDCYAGDDQALVRYYERAGFRRVSPFSVDLADGRSWPGQLLEDRLADTGSETVDTQDND</sequence>
<feature type="domain" description="N-acetyltransferase" evidence="3">
    <location>
        <begin position="7"/>
        <end position="178"/>
    </location>
</feature>
<proteinExistence type="predicted"/>
<dbReference type="InterPro" id="IPR000182">
    <property type="entry name" value="GNAT_dom"/>
</dbReference>
<evidence type="ECO:0000259" key="3">
    <source>
        <dbReference type="PROSITE" id="PS51186"/>
    </source>
</evidence>
<evidence type="ECO:0000313" key="4">
    <source>
        <dbReference type="EMBL" id="GIE52215.1"/>
    </source>
</evidence>
<keyword evidence="2" id="KW-0012">Acyltransferase</keyword>
<dbReference type="Proteomes" id="UP000647172">
    <property type="component" value="Unassembled WGS sequence"/>
</dbReference>
<dbReference type="Pfam" id="PF00583">
    <property type="entry name" value="Acetyltransf_1"/>
    <property type="match status" value="1"/>
</dbReference>
<dbReference type="PANTHER" id="PTHR43877:SF1">
    <property type="entry name" value="ACETYLTRANSFERASE"/>
    <property type="match status" value="1"/>
</dbReference>
<dbReference type="InterPro" id="IPR016181">
    <property type="entry name" value="Acyl_CoA_acyltransferase"/>
</dbReference>
<dbReference type="GO" id="GO:0016747">
    <property type="term" value="F:acyltransferase activity, transferring groups other than amino-acyl groups"/>
    <property type="evidence" value="ECO:0007669"/>
    <property type="project" value="InterPro"/>
</dbReference>
<evidence type="ECO:0000313" key="5">
    <source>
        <dbReference type="Proteomes" id="UP000647172"/>
    </source>
</evidence>
<organism evidence="4 5">
    <name type="scientific">Actinoplanes nipponensis</name>
    <dbReference type="NCBI Taxonomy" id="135950"/>
    <lineage>
        <taxon>Bacteria</taxon>
        <taxon>Bacillati</taxon>
        <taxon>Actinomycetota</taxon>
        <taxon>Actinomycetes</taxon>
        <taxon>Micromonosporales</taxon>
        <taxon>Micromonosporaceae</taxon>
        <taxon>Actinoplanes</taxon>
    </lineage>
</organism>
<dbReference type="InterPro" id="IPR050832">
    <property type="entry name" value="Bact_Acetyltransf"/>
</dbReference>
<dbReference type="RefSeq" id="WP_203773459.1">
    <property type="nucleotide sequence ID" value="NZ_BAAAYJ010000093.1"/>
</dbReference>
<keyword evidence="1" id="KW-0808">Transferase</keyword>
<dbReference type="EMBL" id="BOMQ01000065">
    <property type="protein sequence ID" value="GIE52215.1"/>
    <property type="molecule type" value="Genomic_DNA"/>
</dbReference>
<evidence type="ECO:0000256" key="1">
    <source>
        <dbReference type="ARBA" id="ARBA00022679"/>
    </source>
</evidence>
<reference evidence="4" key="1">
    <citation type="submission" date="2021-01" db="EMBL/GenBank/DDBJ databases">
        <title>Whole genome shotgun sequence of Actinoplanes nipponensis NBRC 14063.</title>
        <authorList>
            <person name="Komaki H."/>
            <person name="Tamura T."/>
        </authorList>
    </citation>
    <scope>NUCLEOTIDE SEQUENCE</scope>
    <source>
        <strain evidence="4">NBRC 14063</strain>
    </source>
</reference>
<dbReference type="Gene3D" id="3.40.630.30">
    <property type="match status" value="1"/>
</dbReference>
<dbReference type="CDD" id="cd04301">
    <property type="entry name" value="NAT_SF"/>
    <property type="match status" value="1"/>
</dbReference>
<evidence type="ECO:0000256" key="2">
    <source>
        <dbReference type="ARBA" id="ARBA00023315"/>
    </source>
</evidence>
<dbReference type="PROSITE" id="PS51186">
    <property type="entry name" value="GNAT"/>
    <property type="match status" value="1"/>
</dbReference>
<gene>
    <name evidence="4" type="ORF">Ani05nite_57490</name>
</gene>
<name>A0A919JN17_9ACTN</name>
<comment type="caution">
    <text evidence="4">The sequence shown here is derived from an EMBL/GenBank/DDBJ whole genome shotgun (WGS) entry which is preliminary data.</text>
</comment>
<protein>
    <recommendedName>
        <fullName evidence="3">N-acetyltransferase domain-containing protein</fullName>
    </recommendedName>
</protein>